<dbReference type="RefSeq" id="WP_055671055.1">
    <property type="nucleotide sequence ID" value="NZ_CXWD01000004.1"/>
</dbReference>
<gene>
    <name evidence="2" type="ORF">LAX5112_01216</name>
</gene>
<dbReference type="EMBL" id="CXWD01000004">
    <property type="protein sequence ID" value="CTQ67109.1"/>
    <property type="molecule type" value="Genomic_DNA"/>
</dbReference>
<proteinExistence type="predicted"/>
<dbReference type="Pfam" id="PF22479">
    <property type="entry name" value="Pam3_gp18"/>
    <property type="match status" value="1"/>
</dbReference>
<dbReference type="Proteomes" id="UP000053235">
    <property type="component" value="Unassembled WGS sequence"/>
</dbReference>
<evidence type="ECO:0000313" key="3">
    <source>
        <dbReference type="Proteomes" id="UP000053235"/>
    </source>
</evidence>
<dbReference type="AlphaFoldDB" id="A0A0M6ZWG1"/>
<feature type="domain" description="Cyanophage baseplate Pam3 plug gp18" evidence="1">
    <location>
        <begin position="1"/>
        <end position="94"/>
    </location>
</feature>
<keyword evidence="3" id="KW-1185">Reference proteome</keyword>
<evidence type="ECO:0000313" key="2">
    <source>
        <dbReference type="EMBL" id="CTQ67109.1"/>
    </source>
</evidence>
<dbReference type="InterPro" id="IPR054252">
    <property type="entry name" value="Pam3_gp18"/>
</dbReference>
<accession>A0A0M6ZWG1</accession>
<dbReference type="OrthoDB" id="8421365at2"/>
<evidence type="ECO:0000259" key="1">
    <source>
        <dbReference type="Pfam" id="PF22479"/>
    </source>
</evidence>
<protein>
    <recommendedName>
        <fullName evidence="1">Cyanophage baseplate Pam3 plug gp18 domain-containing protein</fullName>
    </recommendedName>
</protein>
<name>A0A0M6ZWG1_9HYPH</name>
<reference evidence="3" key="1">
    <citation type="submission" date="2015-07" db="EMBL/GenBank/DDBJ databases">
        <authorList>
            <person name="Rodrigo-Torres Lidia"/>
            <person name="Arahal R.David."/>
        </authorList>
    </citation>
    <scope>NUCLEOTIDE SEQUENCE [LARGE SCALE GENOMIC DNA]</scope>
    <source>
        <strain evidence="3">CECT 5112</strain>
    </source>
</reference>
<dbReference type="STRING" id="388408.LAX5112_01216"/>
<sequence length="104" mass="11567">MIRIFLTDNPRQQLSVLMGQRRTTLVVWYSDFTKRWSFDLAVDDAPVLTGRRIVAGVDLLKPFDLGLGVLFVDAAENPSRNSFIEGTAKLYHATQAEIDAALAA</sequence>
<organism evidence="2 3">
    <name type="scientific">Roseibium alexandrii</name>
    <dbReference type="NCBI Taxonomy" id="388408"/>
    <lineage>
        <taxon>Bacteria</taxon>
        <taxon>Pseudomonadati</taxon>
        <taxon>Pseudomonadota</taxon>
        <taxon>Alphaproteobacteria</taxon>
        <taxon>Hyphomicrobiales</taxon>
        <taxon>Stappiaceae</taxon>
        <taxon>Roseibium</taxon>
    </lineage>
</organism>